<protein>
    <submittedName>
        <fullName evidence="5">NADP-dependent succinic semialdehyde dehydrogenase</fullName>
    </submittedName>
</protein>
<dbReference type="CDD" id="cd07100">
    <property type="entry name" value="ALDH_SSADH1_GabD1"/>
    <property type="match status" value="1"/>
</dbReference>
<comment type="similarity">
    <text evidence="1">Belongs to the aldehyde dehydrogenase family.</text>
</comment>
<evidence type="ECO:0000313" key="6">
    <source>
        <dbReference type="Proteomes" id="UP000319210"/>
    </source>
</evidence>
<keyword evidence="3" id="KW-0560">Oxidoreductase</keyword>
<keyword evidence="2" id="KW-0521">NADP</keyword>
<dbReference type="Gene3D" id="3.40.309.10">
    <property type="entry name" value="Aldehyde Dehydrogenase, Chain A, domain 2"/>
    <property type="match status" value="1"/>
</dbReference>
<organism evidence="5 6">
    <name type="scientific">Streptomyces cacaoi</name>
    <dbReference type="NCBI Taxonomy" id="1898"/>
    <lineage>
        <taxon>Bacteria</taxon>
        <taxon>Bacillati</taxon>
        <taxon>Actinomycetota</taxon>
        <taxon>Actinomycetes</taxon>
        <taxon>Kitasatosporales</taxon>
        <taxon>Streptomycetaceae</taxon>
        <taxon>Streptomyces</taxon>
    </lineage>
</organism>
<dbReference type="RefSeq" id="WP_030878309.1">
    <property type="nucleotide sequence ID" value="NZ_BJMM01000002.1"/>
</dbReference>
<evidence type="ECO:0000259" key="4">
    <source>
        <dbReference type="Pfam" id="PF00171"/>
    </source>
</evidence>
<name>A0A4Y3QS87_STRCI</name>
<dbReference type="AlphaFoldDB" id="A0A4Y3QS87"/>
<comment type="caution">
    <text evidence="5">The sequence shown here is derived from an EMBL/GenBank/DDBJ whole genome shotgun (WGS) entry which is preliminary data.</text>
</comment>
<dbReference type="InterPro" id="IPR047110">
    <property type="entry name" value="GABD/Sad-like"/>
</dbReference>
<dbReference type="NCBIfam" id="NF006915">
    <property type="entry name" value="PRK09406.1"/>
    <property type="match status" value="1"/>
</dbReference>
<dbReference type="InterPro" id="IPR016161">
    <property type="entry name" value="Ald_DH/histidinol_DH"/>
</dbReference>
<dbReference type="PANTHER" id="PTHR43217:SF1">
    <property type="entry name" value="SUCCINATE SEMIALDEHYDE DEHYDROGENASE [NAD(P)+] SAD"/>
    <property type="match status" value="1"/>
</dbReference>
<dbReference type="InterPro" id="IPR016160">
    <property type="entry name" value="Ald_DH_CS_CYS"/>
</dbReference>
<evidence type="ECO:0000256" key="3">
    <source>
        <dbReference type="ARBA" id="ARBA00023002"/>
    </source>
</evidence>
<dbReference type="OrthoDB" id="6882680at2"/>
<evidence type="ECO:0000313" key="5">
    <source>
        <dbReference type="EMBL" id="GEB47799.1"/>
    </source>
</evidence>
<reference evidence="5 6" key="1">
    <citation type="submission" date="2019-06" db="EMBL/GenBank/DDBJ databases">
        <title>Whole genome shotgun sequence of Streptomyces cacaoi subsp. cacaoi NBRC 12748.</title>
        <authorList>
            <person name="Hosoyama A."/>
            <person name="Uohara A."/>
            <person name="Ohji S."/>
            <person name="Ichikawa N."/>
        </authorList>
    </citation>
    <scope>NUCLEOTIDE SEQUENCE [LARGE SCALE GENOMIC DNA]</scope>
    <source>
        <strain evidence="5 6">NBRC 12748</strain>
    </source>
</reference>
<dbReference type="FunFam" id="3.40.605.10:FF:000012">
    <property type="entry name" value="NAD-dependent succinate-semialdehyde dehydrogenase"/>
    <property type="match status" value="1"/>
</dbReference>
<proteinExistence type="inferred from homology"/>
<dbReference type="Pfam" id="PF00171">
    <property type="entry name" value="Aldedh"/>
    <property type="match status" value="1"/>
</dbReference>
<dbReference type="Proteomes" id="UP000319210">
    <property type="component" value="Unassembled WGS sequence"/>
</dbReference>
<accession>A0A4Y3QS87</accession>
<dbReference type="PROSITE" id="PS00070">
    <property type="entry name" value="ALDEHYDE_DEHYDR_CYS"/>
    <property type="match status" value="1"/>
</dbReference>
<dbReference type="Gene3D" id="3.40.605.10">
    <property type="entry name" value="Aldehyde Dehydrogenase, Chain A, domain 1"/>
    <property type="match status" value="1"/>
</dbReference>
<sequence length="462" mass="49910">MPIATVNPADGETLKTFDPLSERETERRIARADAAFRAYRTTSFAERARLMEAAAGLLELDEREVARLVTTEMGKPVTAARAEVAKCVKAMRWYARHAESLLADERPDEADVRDSGAVSARVHYRPLGPVLAVMPWNFPLWQVIRFAAPALMAGNVGLLKHASNVPQTALYLEELFQRAGYAEGCFQTLLVSSGAIESVLRDPRVVAATLTGSEPAGRSVAAIAGDEVKKTVLELGGSDPFIVMPSADVAAAARTAVTARVQNTGQSCIAAKRFLVHTDVYDTFTEAFVAGMRELTVGDPLDEATDVGPLSSERGRSDLEELVNDALAQGATALCGARRPGGADRGWYYEPTVLTGITDRMRIHREESFGPVASLYRVSDIQEAIDIANDVPFGLSSNVWTHDDAEVDRFVRDLEAGGVYVNGMTASHPALPFGGVKRSGYGRELAGHGIREFCNATTVWRA</sequence>
<dbReference type="EMBL" id="BJMM01000002">
    <property type="protein sequence ID" value="GEB47799.1"/>
    <property type="molecule type" value="Genomic_DNA"/>
</dbReference>
<evidence type="ECO:0000256" key="2">
    <source>
        <dbReference type="ARBA" id="ARBA00022857"/>
    </source>
</evidence>
<evidence type="ECO:0000256" key="1">
    <source>
        <dbReference type="ARBA" id="ARBA00009986"/>
    </source>
</evidence>
<dbReference type="FunFam" id="3.40.309.10:FF:000010">
    <property type="entry name" value="Gamma-aminobutyraldehyde dehydrogenase"/>
    <property type="match status" value="1"/>
</dbReference>
<dbReference type="GO" id="GO:0004777">
    <property type="term" value="F:succinate-semialdehyde dehydrogenase (NAD+) activity"/>
    <property type="evidence" value="ECO:0007669"/>
    <property type="project" value="TreeGrafter"/>
</dbReference>
<dbReference type="InterPro" id="IPR016163">
    <property type="entry name" value="Ald_DH_C"/>
</dbReference>
<dbReference type="InterPro" id="IPR044148">
    <property type="entry name" value="ALDH_GabD1-like"/>
</dbReference>
<gene>
    <name evidence="5" type="primary">gabD1</name>
    <name evidence="5" type="ORF">SCA03_03500</name>
</gene>
<feature type="domain" description="Aldehyde dehydrogenase" evidence="4">
    <location>
        <begin position="3"/>
        <end position="459"/>
    </location>
</feature>
<dbReference type="GO" id="GO:0004030">
    <property type="term" value="F:aldehyde dehydrogenase [NAD(P)+] activity"/>
    <property type="evidence" value="ECO:0007669"/>
    <property type="project" value="InterPro"/>
</dbReference>
<keyword evidence="6" id="KW-1185">Reference proteome</keyword>
<dbReference type="SUPFAM" id="SSF53720">
    <property type="entry name" value="ALDH-like"/>
    <property type="match status" value="1"/>
</dbReference>
<dbReference type="PANTHER" id="PTHR43217">
    <property type="entry name" value="SUCCINATE SEMIALDEHYDE DEHYDROGENASE [NAD(P)+] SAD"/>
    <property type="match status" value="1"/>
</dbReference>
<dbReference type="InterPro" id="IPR015590">
    <property type="entry name" value="Aldehyde_DH_dom"/>
</dbReference>
<dbReference type="InterPro" id="IPR016162">
    <property type="entry name" value="Ald_DH_N"/>
</dbReference>